<feature type="region of interest" description="Disordered" evidence="1">
    <location>
        <begin position="1"/>
        <end position="33"/>
    </location>
</feature>
<dbReference type="OrthoDB" id="3018079at2759"/>
<feature type="compositionally biased region" description="Pro residues" evidence="1">
    <location>
        <begin position="7"/>
        <end position="25"/>
    </location>
</feature>
<keyword evidence="2" id="KW-0812">Transmembrane</keyword>
<reference evidence="3" key="2">
    <citation type="submission" date="2021-10" db="EMBL/GenBank/DDBJ databases">
        <title>Phylogenomics reveals ancestral predisposition of the termite-cultivated fungus Termitomyces towards a domesticated lifestyle.</title>
        <authorList>
            <person name="Auxier B."/>
            <person name="Grum-Grzhimaylo A."/>
            <person name="Cardenas M.E."/>
            <person name="Lodge J.D."/>
            <person name="Laessoe T."/>
            <person name="Pedersen O."/>
            <person name="Smith M.E."/>
            <person name="Kuyper T.W."/>
            <person name="Franco-Molano E.A."/>
            <person name="Baroni T.J."/>
            <person name="Aanen D.K."/>
        </authorList>
    </citation>
    <scope>NUCLEOTIDE SEQUENCE</scope>
    <source>
        <strain evidence="3">D49</strain>
    </source>
</reference>
<name>A0A9P7FLZ3_9AGAR</name>
<keyword evidence="4" id="KW-1185">Reference proteome</keyword>
<evidence type="ECO:0000313" key="4">
    <source>
        <dbReference type="Proteomes" id="UP000717328"/>
    </source>
</evidence>
<keyword evidence="2" id="KW-0472">Membrane</keyword>
<sequence>MLRPSQPRRPPAGPPPPPPPPPTPPITFNRQNTPPPSIWTTLIALIAMIANALIGLVPFYNTANQELNEIKQAMNHMAIQSEAIRNRMRDPTTTGSPKIKWPLPAEYNGEPEKAEDWLRKVAFYLEALAETDGAQWIRLALSLIKGGKGDIATN</sequence>
<evidence type="ECO:0000313" key="3">
    <source>
        <dbReference type="EMBL" id="KAG5634178.1"/>
    </source>
</evidence>
<accession>A0A9P7FLZ3</accession>
<feature type="transmembrane region" description="Helical" evidence="2">
    <location>
        <begin position="38"/>
        <end position="60"/>
    </location>
</feature>
<proteinExistence type="predicted"/>
<comment type="caution">
    <text evidence="3">The sequence shown here is derived from an EMBL/GenBank/DDBJ whole genome shotgun (WGS) entry which is preliminary data.</text>
</comment>
<reference evidence="3" key="1">
    <citation type="submission" date="2021-02" db="EMBL/GenBank/DDBJ databases">
        <authorList>
            <person name="Nieuwenhuis M."/>
            <person name="Van De Peppel L.J.J."/>
        </authorList>
    </citation>
    <scope>NUCLEOTIDE SEQUENCE</scope>
    <source>
        <strain evidence="3">D49</strain>
    </source>
</reference>
<dbReference type="Proteomes" id="UP000717328">
    <property type="component" value="Unassembled WGS sequence"/>
</dbReference>
<evidence type="ECO:0000256" key="1">
    <source>
        <dbReference type="SAM" id="MobiDB-lite"/>
    </source>
</evidence>
<dbReference type="EMBL" id="JABCKI010006577">
    <property type="protein sequence ID" value="KAG5634178.1"/>
    <property type="molecule type" value="Genomic_DNA"/>
</dbReference>
<organism evidence="3 4">
    <name type="scientific">Sphagnurus paluster</name>
    <dbReference type="NCBI Taxonomy" id="117069"/>
    <lineage>
        <taxon>Eukaryota</taxon>
        <taxon>Fungi</taxon>
        <taxon>Dikarya</taxon>
        <taxon>Basidiomycota</taxon>
        <taxon>Agaricomycotina</taxon>
        <taxon>Agaricomycetes</taxon>
        <taxon>Agaricomycetidae</taxon>
        <taxon>Agaricales</taxon>
        <taxon>Tricholomatineae</taxon>
        <taxon>Lyophyllaceae</taxon>
        <taxon>Sphagnurus</taxon>
    </lineage>
</organism>
<protein>
    <submittedName>
        <fullName evidence="3">Uncharacterized protein</fullName>
    </submittedName>
</protein>
<gene>
    <name evidence="3" type="ORF">H0H81_003031</name>
</gene>
<keyword evidence="2" id="KW-1133">Transmembrane helix</keyword>
<evidence type="ECO:0000256" key="2">
    <source>
        <dbReference type="SAM" id="Phobius"/>
    </source>
</evidence>
<dbReference type="AlphaFoldDB" id="A0A9P7FLZ3"/>